<dbReference type="Pfam" id="PF01047">
    <property type="entry name" value="MarR"/>
    <property type="match status" value="1"/>
</dbReference>
<dbReference type="PANTHER" id="PTHR33164:SF105">
    <property type="entry name" value="TRANSCRIPTIONAL REPRESSOR PROTEIN-RELATED"/>
    <property type="match status" value="1"/>
</dbReference>
<dbReference type="InterPro" id="IPR036388">
    <property type="entry name" value="WH-like_DNA-bd_sf"/>
</dbReference>
<organism evidence="2 3">
    <name type="scientific">Pseudomonas moorei</name>
    <dbReference type="NCBI Taxonomy" id="395599"/>
    <lineage>
        <taxon>Bacteria</taxon>
        <taxon>Pseudomonadati</taxon>
        <taxon>Pseudomonadota</taxon>
        <taxon>Gammaproteobacteria</taxon>
        <taxon>Pseudomonadales</taxon>
        <taxon>Pseudomonadaceae</taxon>
        <taxon>Pseudomonas</taxon>
    </lineage>
</organism>
<dbReference type="EMBL" id="FNKJ01000003">
    <property type="protein sequence ID" value="SDR07521.1"/>
    <property type="molecule type" value="Genomic_DNA"/>
</dbReference>
<dbReference type="PANTHER" id="PTHR33164">
    <property type="entry name" value="TRANSCRIPTIONAL REGULATOR, MARR FAMILY"/>
    <property type="match status" value="1"/>
</dbReference>
<dbReference type="GO" id="GO:0003700">
    <property type="term" value="F:DNA-binding transcription factor activity"/>
    <property type="evidence" value="ECO:0007669"/>
    <property type="project" value="InterPro"/>
</dbReference>
<proteinExistence type="predicted"/>
<dbReference type="GO" id="GO:0006950">
    <property type="term" value="P:response to stress"/>
    <property type="evidence" value="ECO:0007669"/>
    <property type="project" value="TreeGrafter"/>
</dbReference>
<dbReference type="SMART" id="SM00347">
    <property type="entry name" value="HTH_MARR"/>
    <property type="match status" value="1"/>
</dbReference>
<dbReference type="PROSITE" id="PS50995">
    <property type="entry name" value="HTH_MARR_2"/>
    <property type="match status" value="1"/>
</dbReference>
<dbReference type="Proteomes" id="UP000199570">
    <property type="component" value="Unassembled WGS sequence"/>
</dbReference>
<protein>
    <submittedName>
        <fullName evidence="2">DNA-binding transcriptional regulator, MarR family</fullName>
    </submittedName>
</protein>
<gene>
    <name evidence="2" type="ORF">SAMN04490195_3060</name>
</gene>
<name>A0A1H1G2V7_9PSED</name>
<dbReference type="InterPro" id="IPR039422">
    <property type="entry name" value="MarR/SlyA-like"/>
</dbReference>
<feature type="domain" description="HTH marR-type" evidence="1">
    <location>
        <begin position="46"/>
        <end position="184"/>
    </location>
</feature>
<dbReference type="GO" id="GO:0003677">
    <property type="term" value="F:DNA binding"/>
    <property type="evidence" value="ECO:0007669"/>
    <property type="project" value="UniProtKB-KW"/>
</dbReference>
<sequence>MLGRAGLVNSVVLNHYLGMKKISSKSTATTTAPDNRAEEKLAFVDLVCTNTALRRAARRLGNLYDDALAPLGLKSTQVSLLTEITRMASANEGQAPTLQDLALKLAIQISALTHALKPLVRDGLVELRIDEQDKRAKRAVLTPSGLELLHEAIVYWATANDRVEEVLGRDSAASLRAAADYVASDEFLSAYLGDDQA</sequence>
<reference evidence="3" key="1">
    <citation type="submission" date="2016-10" db="EMBL/GenBank/DDBJ databases">
        <authorList>
            <person name="Varghese N."/>
            <person name="Submissions S."/>
        </authorList>
    </citation>
    <scope>NUCLEOTIDE SEQUENCE [LARGE SCALE GENOMIC DNA]</scope>
    <source>
        <strain evidence="3">BS3775</strain>
    </source>
</reference>
<dbReference type="InterPro" id="IPR036390">
    <property type="entry name" value="WH_DNA-bd_sf"/>
</dbReference>
<dbReference type="AlphaFoldDB" id="A0A1H1G2V7"/>
<evidence type="ECO:0000313" key="3">
    <source>
        <dbReference type="Proteomes" id="UP000199570"/>
    </source>
</evidence>
<accession>A0A1H1G2V7</accession>
<dbReference type="Gene3D" id="1.10.10.10">
    <property type="entry name" value="Winged helix-like DNA-binding domain superfamily/Winged helix DNA-binding domain"/>
    <property type="match status" value="1"/>
</dbReference>
<dbReference type="SUPFAM" id="SSF46785">
    <property type="entry name" value="Winged helix' DNA-binding domain"/>
    <property type="match status" value="1"/>
</dbReference>
<evidence type="ECO:0000259" key="1">
    <source>
        <dbReference type="PROSITE" id="PS50995"/>
    </source>
</evidence>
<keyword evidence="2" id="KW-0238">DNA-binding</keyword>
<evidence type="ECO:0000313" key="2">
    <source>
        <dbReference type="EMBL" id="SDR07521.1"/>
    </source>
</evidence>
<keyword evidence="3" id="KW-1185">Reference proteome</keyword>
<dbReference type="InterPro" id="IPR000835">
    <property type="entry name" value="HTH_MarR-typ"/>
</dbReference>